<dbReference type="AlphaFoldDB" id="A0AAX4H7W0"/>
<accession>A0AAX4H7W0</accession>
<dbReference type="Proteomes" id="UP001338582">
    <property type="component" value="Chromosome 2"/>
</dbReference>
<reference evidence="1 2" key="1">
    <citation type="submission" date="2023-10" db="EMBL/GenBank/DDBJ databases">
        <title>Draft Genome Sequence of Candida saopaulonensis from a very Premature Infant with Sepsis.</title>
        <authorList>
            <person name="Ning Y."/>
            <person name="Dai R."/>
            <person name="Xiao M."/>
            <person name="Xu Y."/>
            <person name="Yan Q."/>
            <person name="Zhang L."/>
        </authorList>
    </citation>
    <scope>NUCLEOTIDE SEQUENCE [LARGE SCALE GENOMIC DNA]</scope>
    <source>
        <strain evidence="1 2">19XY460</strain>
    </source>
</reference>
<dbReference type="RefSeq" id="XP_062876441.1">
    <property type="nucleotide sequence ID" value="XM_063020371.1"/>
</dbReference>
<dbReference type="GeneID" id="88172379"/>
<evidence type="ECO:0000313" key="1">
    <source>
        <dbReference type="EMBL" id="WPK24057.1"/>
    </source>
</evidence>
<evidence type="ECO:0000313" key="2">
    <source>
        <dbReference type="Proteomes" id="UP001338582"/>
    </source>
</evidence>
<dbReference type="KEGG" id="asau:88172379"/>
<proteinExistence type="predicted"/>
<gene>
    <name evidence="1" type="ORF">PUMCH_001313</name>
</gene>
<organism evidence="1 2">
    <name type="scientific">Australozyma saopauloensis</name>
    <dbReference type="NCBI Taxonomy" id="291208"/>
    <lineage>
        <taxon>Eukaryota</taxon>
        <taxon>Fungi</taxon>
        <taxon>Dikarya</taxon>
        <taxon>Ascomycota</taxon>
        <taxon>Saccharomycotina</taxon>
        <taxon>Pichiomycetes</taxon>
        <taxon>Metschnikowiaceae</taxon>
        <taxon>Australozyma</taxon>
    </lineage>
</organism>
<dbReference type="EMBL" id="CP138895">
    <property type="protein sequence ID" value="WPK24057.1"/>
    <property type="molecule type" value="Genomic_DNA"/>
</dbReference>
<name>A0AAX4H7W0_9ASCO</name>
<sequence>MATLPLEAIFERFLDTYDNSSFCRCANPRPISRRKASEVSTECLPMFTRTNCIPDDSLYVSKSIRSNSHSSNQLFKPEDHTAPALDSTAELFADPDVNLNDITVVFCEEPEDKLSRKSSVSNLLCHRRSLCRRRSSFCSTLMRAMSNNSEIPLVSETPKPQLPCIENDSEKVINFYSFADAVGGEFGLESFNILKGSDVLHAISDTDDDEEVEDGVSSLRLNI</sequence>
<protein>
    <submittedName>
        <fullName evidence="1">Uncharacterized protein</fullName>
    </submittedName>
</protein>
<keyword evidence="2" id="KW-1185">Reference proteome</keyword>